<dbReference type="AlphaFoldDB" id="A0A067QF01"/>
<dbReference type="SUPFAM" id="SSF52047">
    <property type="entry name" value="RNI-like"/>
    <property type="match status" value="1"/>
</dbReference>
<dbReference type="InterPro" id="IPR032675">
    <property type="entry name" value="LRR_dom_sf"/>
</dbReference>
<reference evidence="2" key="1">
    <citation type="journal article" date="2014" name="Proc. Natl. Acad. Sci. U.S.A.">
        <title>Extensive sampling of basidiomycete genomes demonstrates inadequacy of the white-rot/brown-rot paradigm for wood decay fungi.</title>
        <authorList>
            <person name="Riley R."/>
            <person name="Salamov A.A."/>
            <person name="Brown D.W."/>
            <person name="Nagy L.G."/>
            <person name="Floudas D."/>
            <person name="Held B.W."/>
            <person name="Levasseur A."/>
            <person name="Lombard V."/>
            <person name="Morin E."/>
            <person name="Otillar R."/>
            <person name="Lindquist E.A."/>
            <person name="Sun H."/>
            <person name="LaButti K.M."/>
            <person name="Schmutz J."/>
            <person name="Jabbour D."/>
            <person name="Luo H."/>
            <person name="Baker S.E."/>
            <person name="Pisabarro A.G."/>
            <person name="Walton J.D."/>
            <person name="Blanchette R.A."/>
            <person name="Henrissat B."/>
            <person name="Martin F."/>
            <person name="Cullen D."/>
            <person name="Hibbett D.S."/>
            <person name="Grigoriev I.V."/>
        </authorList>
    </citation>
    <scope>NUCLEOTIDE SEQUENCE [LARGE SCALE GENOMIC DNA]</scope>
    <source>
        <strain evidence="2">MUCL 33604</strain>
    </source>
</reference>
<evidence type="ECO:0008006" key="3">
    <source>
        <dbReference type="Google" id="ProtNLM"/>
    </source>
</evidence>
<evidence type="ECO:0000313" key="1">
    <source>
        <dbReference type="EMBL" id="KDQ62082.1"/>
    </source>
</evidence>
<sequence length="323" mass="36660">MPSDAWKEDVEDQGTVNLGIGQTRKKLVSVFSFTRPLDPSDWSRFMTYASRVRKLKVYIEADGGVPGSVWHEIHLDVLRALSIHQPAKMLFPKLQSLCWSSRIRHTFPYIHLPISATLKRLSWTSMDLLPDDDVIFVRSLTQTCPRLTTIQMSELDSETRPTVLSLLSEFLGLQVLELSMNSSTPFDIKLLSKLPSLRQLALNLSESLLGDENYVDRIRESKERGFRALETVIVFGGDIGSYATIFRIAQPRLLKRIDLYPSSIPRPPELRTFFQVLLECCSPNILTILKIQCYRVHPDSTFGELDTMTLALSRNSSSALDLT</sequence>
<protein>
    <recommendedName>
        <fullName evidence="3">F-box domain-containing protein</fullName>
    </recommendedName>
</protein>
<dbReference type="EMBL" id="KL197711">
    <property type="protein sequence ID" value="KDQ62082.1"/>
    <property type="molecule type" value="Genomic_DNA"/>
</dbReference>
<gene>
    <name evidence="1" type="ORF">JAAARDRAFT_189456</name>
</gene>
<dbReference type="OrthoDB" id="3543113at2759"/>
<dbReference type="InParanoid" id="A0A067QF01"/>
<dbReference type="Gene3D" id="3.80.10.10">
    <property type="entry name" value="Ribonuclease Inhibitor"/>
    <property type="match status" value="1"/>
</dbReference>
<dbReference type="HOGENOM" id="CLU_860707_0_0_1"/>
<dbReference type="Proteomes" id="UP000027265">
    <property type="component" value="Unassembled WGS sequence"/>
</dbReference>
<evidence type="ECO:0000313" key="2">
    <source>
        <dbReference type="Proteomes" id="UP000027265"/>
    </source>
</evidence>
<keyword evidence="2" id="KW-1185">Reference proteome</keyword>
<organism evidence="1 2">
    <name type="scientific">Jaapia argillacea MUCL 33604</name>
    <dbReference type="NCBI Taxonomy" id="933084"/>
    <lineage>
        <taxon>Eukaryota</taxon>
        <taxon>Fungi</taxon>
        <taxon>Dikarya</taxon>
        <taxon>Basidiomycota</taxon>
        <taxon>Agaricomycotina</taxon>
        <taxon>Agaricomycetes</taxon>
        <taxon>Agaricomycetidae</taxon>
        <taxon>Jaapiales</taxon>
        <taxon>Jaapiaceae</taxon>
        <taxon>Jaapia</taxon>
    </lineage>
</organism>
<accession>A0A067QF01</accession>
<name>A0A067QF01_9AGAM</name>
<proteinExistence type="predicted"/>